<comment type="caution">
    <text evidence="3">The sequence shown here is derived from an EMBL/GenBank/DDBJ whole genome shotgun (WGS) entry which is preliminary data.</text>
</comment>
<feature type="chain" id="PRO_5045409579" description="Secreted protein" evidence="2">
    <location>
        <begin position="23"/>
        <end position="78"/>
    </location>
</feature>
<organism evidence="3 4">
    <name type="scientific">Galbibacter pacificus</name>
    <dbReference type="NCBI Taxonomy" id="2996052"/>
    <lineage>
        <taxon>Bacteria</taxon>
        <taxon>Pseudomonadati</taxon>
        <taxon>Bacteroidota</taxon>
        <taxon>Flavobacteriia</taxon>
        <taxon>Flavobacteriales</taxon>
        <taxon>Flavobacteriaceae</taxon>
        <taxon>Galbibacter</taxon>
    </lineage>
</organism>
<dbReference type="Proteomes" id="UP001153642">
    <property type="component" value="Unassembled WGS sequence"/>
</dbReference>
<protein>
    <recommendedName>
        <fullName evidence="5">Secreted protein</fullName>
    </recommendedName>
</protein>
<sequence length="78" mass="8702">MNKLNFIAVLTVLLSLTFIVSCEPEEIDYYPVEIQSKPVDSIPEKTIDSLVNNVVDSTRADDTGDQGNPIDDDRETED</sequence>
<dbReference type="RefSeq" id="WP_277900076.1">
    <property type="nucleotide sequence ID" value="NZ_JAPMUA010000003.1"/>
</dbReference>
<evidence type="ECO:0000313" key="4">
    <source>
        <dbReference type="Proteomes" id="UP001153642"/>
    </source>
</evidence>
<keyword evidence="4" id="KW-1185">Reference proteome</keyword>
<dbReference type="PROSITE" id="PS51257">
    <property type="entry name" value="PROKAR_LIPOPROTEIN"/>
    <property type="match status" value="1"/>
</dbReference>
<accession>A0ABT6FRX2</accession>
<evidence type="ECO:0000256" key="2">
    <source>
        <dbReference type="SAM" id="SignalP"/>
    </source>
</evidence>
<evidence type="ECO:0008006" key="5">
    <source>
        <dbReference type="Google" id="ProtNLM"/>
    </source>
</evidence>
<gene>
    <name evidence="3" type="ORF">OSR52_09015</name>
</gene>
<name>A0ABT6FRX2_9FLAO</name>
<feature type="region of interest" description="Disordered" evidence="1">
    <location>
        <begin position="55"/>
        <end position="78"/>
    </location>
</feature>
<feature type="signal peptide" evidence="2">
    <location>
        <begin position="1"/>
        <end position="22"/>
    </location>
</feature>
<dbReference type="EMBL" id="JAPMUA010000003">
    <property type="protein sequence ID" value="MDG3586010.1"/>
    <property type="molecule type" value="Genomic_DNA"/>
</dbReference>
<evidence type="ECO:0000256" key="1">
    <source>
        <dbReference type="SAM" id="MobiDB-lite"/>
    </source>
</evidence>
<proteinExistence type="predicted"/>
<evidence type="ECO:0000313" key="3">
    <source>
        <dbReference type="EMBL" id="MDG3586010.1"/>
    </source>
</evidence>
<keyword evidence="2" id="KW-0732">Signal</keyword>
<reference evidence="3" key="1">
    <citation type="submission" date="2022-11" db="EMBL/GenBank/DDBJ databases">
        <title>High-quality draft genome sequence of Galbibacter sp. strain CMA-7.</title>
        <authorList>
            <person name="Wei L."/>
            <person name="Dong C."/>
            <person name="Shao Z."/>
        </authorList>
    </citation>
    <scope>NUCLEOTIDE SEQUENCE</scope>
    <source>
        <strain evidence="3">CMA-7</strain>
    </source>
</reference>